<accession>V5IRT8</accession>
<sequence length="32" mass="3030">GCAGKSCNILGSDPCDAGCFCLPVGIVAGVCV</sequence>
<feature type="disulfide bond" evidence="2">
    <location>
        <begin position="15"/>
        <end position="31"/>
    </location>
</feature>
<dbReference type="SMR" id="V5IRT8"/>
<dbReference type="PDB" id="2M2Q">
    <property type="method" value="NMR"/>
    <property type="chains" value="A=1-32"/>
</dbReference>
<organism evidence="1">
    <name type="scientific">Momordica charantia</name>
    <name type="common">Bitter gourd</name>
    <name type="synonym">Balsam pear</name>
    <dbReference type="NCBI Taxonomy" id="3673"/>
    <lineage>
        <taxon>Eukaryota</taxon>
        <taxon>Viridiplantae</taxon>
        <taxon>Streptophyta</taxon>
        <taxon>Embryophyta</taxon>
        <taxon>Tracheophyta</taxon>
        <taxon>Spermatophyta</taxon>
        <taxon>Magnoliopsida</taxon>
        <taxon>eudicotyledons</taxon>
        <taxon>Gunneridae</taxon>
        <taxon>Pentapetalae</taxon>
        <taxon>rosids</taxon>
        <taxon>fabids</taxon>
        <taxon>Cucurbitales</taxon>
        <taxon>Cucurbitaceae</taxon>
        <taxon>Momordiceae</taxon>
        <taxon>Momordica</taxon>
    </lineage>
</organism>
<reference evidence="1 2" key="1">
    <citation type="journal article" date="2013" name="PLoS ONE">
        <title>Novel inhibitor cystine knot peptides from Momordica charantia.</title>
        <authorList>
            <person name="He W.J."/>
            <person name="Chan L.Y."/>
            <person name="Clark R.J."/>
            <person name="Tang J."/>
            <person name="Zeng G.Z."/>
            <person name="Franco O.L."/>
            <person name="Cantacessi C."/>
            <person name="Craik D.J."/>
            <person name="Daly N.L."/>
            <person name="Tan N.H."/>
        </authorList>
    </citation>
    <scope>STRUCTURE BY NMR</scope>
    <scope>ACTIVE SITE</scope>
</reference>
<evidence type="ECO:0000313" key="1">
    <source>
        <dbReference type="PDB" id="2M2Q"/>
    </source>
</evidence>
<dbReference type="AlphaFoldDB" id="V5IRT8"/>
<proteinExistence type="evidence at protein level"/>
<dbReference type="PDBsum" id="2M2Q"/>
<name>V5IRT8_MOMCH</name>
<feature type="disulfide bond" evidence="2">
    <location>
        <begin position="7"/>
        <end position="21"/>
    </location>
</feature>
<keyword evidence="1 2" id="KW-0002">3D-structure</keyword>
<evidence type="ECO:0007829" key="2">
    <source>
        <dbReference type="PDB" id="2M2Q"/>
    </source>
</evidence>
<protein>
    <submittedName>
        <fullName evidence="1">Inhibitor cystine knot peptide MCh-1</fullName>
    </submittedName>
</protein>
<feature type="disulfide bond" evidence="2">
    <location>
        <begin position="2"/>
        <end position="19"/>
    </location>
</feature>